<name>A0A0K2CLL5_9CAUD</name>
<reference evidence="2 3" key="1">
    <citation type="submission" date="2015-08" db="EMBL/GenBank/DDBJ databases">
        <authorList>
            <person name="Adesuyi A.O."/>
            <person name="Belay S."/>
            <person name="Corso A.D."/>
            <person name="Debo C.J."/>
            <person name="Downie J."/>
            <person name="Durmaz C."/>
            <person name="Espinoza J.R."/>
            <person name="Gilliam M.L."/>
            <person name="Gooden M.C."/>
            <person name="Hervey R.L."/>
            <person name="Ilanchezhian M."/>
            <person name="Kamara A."/>
            <person name="Lanao D.A."/>
            <person name="Malapati S.H."/>
            <person name="Moondra S."/>
            <person name="Mattei A.M."/>
            <person name="May C.J."/>
            <person name="Modlin S.E."/>
            <person name="Sadik I."/>
            <person name="Saulenas K.M."/>
            <person name="Allen E.A."/>
            <person name="Whitaker A.L."/>
            <person name="Awate O.A."/>
            <person name="Gray V.C."/>
            <person name="Buchser W.J."/>
            <person name="Saha M.S."/>
            <person name="Delesalle V.A."/>
            <person name="Bradley K.W."/>
            <person name="Asai D.J."/>
            <person name="Bowman C.A."/>
            <person name="Russell D.A."/>
            <person name="Pope W.H."/>
            <person name="Jacobs-Sera D."/>
            <person name="Hendrix R.W."/>
            <person name="Hatfull G.F."/>
        </authorList>
    </citation>
    <scope>NUCLEOTIDE SEQUENCE [LARGE SCALE GENOMIC DNA]</scope>
</reference>
<proteinExistence type="predicted"/>
<gene>
    <name evidence="2" type="ORF">SEA_COSMICSANS_33</name>
</gene>
<sequence>MSQDHIEQLQQVLDGADELRGAILSQNAFGFLDLIAEDETTLARFFREGVGELLTFAYAAIPDLVQEINELREENERLEIERDDLAAKEYDHEAALERALAERSMR</sequence>
<organism evidence="2 3">
    <name type="scientific">Rhodococcus phage CosmicSans</name>
    <dbReference type="NCBI Taxonomy" id="1701851"/>
    <lineage>
        <taxon>Viruses</taxon>
        <taxon>Duplodnaviria</taxon>
        <taxon>Heunggongvirae</taxon>
        <taxon>Uroviricota</taxon>
        <taxon>Caudoviricetes</taxon>
        <taxon>Rerduovirus</taxon>
        <taxon>Rerduovirus RER2</taxon>
    </lineage>
</organism>
<dbReference type="EMBL" id="KT372002">
    <property type="protein sequence ID" value="ALA06480.1"/>
    <property type="molecule type" value="Genomic_DNA"/>
</dbReference>
<keyword evidence="1" id="KW-0175">Coiled coil</keyword>
<protein>
    <submittedName>
        <fullName evidence="2">Uncharacterized protein</fullName>
    </submittedName>
</protein>
<evidence type="ECO:0000313" key="2">
    <source>
        <dbReference type="EMBL" id="ALA06480.1"/>
    </source>
</evidence>
<dbReference type="RefSeq" id="YP_009189686.1">
    <property type="nucleotide sequence ID" value="NC_028677.1"/>
</dbReference>
<dbReference type="KEGG" id="vg:26517988"/>
<dbReference type="Proteomes" id="UP000203368">
    <property type="component" value="Segment"/>
</dbReference>
<dbReference type="OrthoDB" id="38003at10239"/>
<accession>A0A0K2CLL5</accession>
<evidence type="ECO:0000256" key="1">
    <source>
        <dbReference type="SAM" id="Coils"/>
    </source>
</evidence>
<feature type="coiled-coil region" evidence="1">
    <location>
        <begin position="61"/>
        <end position="88"/>
    </location>
</feature>
<dbReference type="GeneID" id="26517988"/>
<evidence type="ECO:0000313" key="3">
    <source>
        <dbReference type="Proteomes" id="UP000203368"/>
    </source>
</evidence>